<evidence type="ECO:0000256" key="3">
    <source>
        <dbReference type="ARBA" id="ARBA00007422"/>
    </source>
</evidence>
<evidence type="ECO:0000313" key="10">
    <source>
        <dbReference type="EMBL" id="PXF64070.1"/>
    </source>
</evidence>
<dbReference type="FunFam" id="3.20.20.70:FF:000016">
    <property type="entry name" value="Triosephosphate isomerase"/>
    <property type="match status" value="1"/>
</dbReference>
<dbReference type="PROSITE" id="PS51440">
    <property type="entry name" value="TIM_2"/>
    <property type="match status" value="1"/>
</dbReference>
<comment type="similarity">
    <text evidence="3 8 9">Belongs to the triosephosphate isomerase family.</text>
</comment>
<dbReference type="GO" id="GO:0019563">
    <property type="term" value="P:glycerol catabolic process"/>
    <property type="evidence" value="ECO:0007669"/>
    <property type="project" value="TreeGrafter"/>
</dbReference>
<dbReference type="InterPro" id="IPR000652">
    <property type="entry name" value="Triosephosphate_isomerase"/>
</dbReference>
<dbReference type="GO" id="GO:0046166">
    <property type="term" value="P:glyceraldehyde-3-phosphate biosynthetic process"/>
    <property type="evidence" value="ECO:0007669"/>
    <property type="project" value="TreeGrafter"/>
</dbReference>
<dbReference type="UniPathway" id="UPA00138"/>
<evidence type="ECO:0000256" key="6">
    <source>
        <dbReference type="ARBA" id="ARBA00023152"/>
    </source>
</evidence>
<evidence type="ECO:0000256" key="4">
    <source>
        <dbReference type="ARBA" id="ARBA00022432"/>
    </source>
</evidence>
<dbReference type="Gene3D" id="3.20.20.70">
    <property type="entry name" value="Aldolase class I"/>
    <property type="match status" value="1"/>
</dbReference>
<comment type="pathway">
    <text evidence="1 8 9">Carbohydrate degradation; glycolysis; D-glyceraldehyde 3-phosphate from glycerone phosphate: step 1/1.</text>
</comment>
<gene>
    <name evidence="8" type="primary">tpiA</name>
    <name evidence="10" type="ORF">DL796_02715</name>
</gene>
<dbReference type="HAMAP" id="MF_00147_B">
    <property type="entry name" value="TIM_B"/>
    <property type="match status" value="1"/>
</dbReference>
<reference evidence="10 11" key="1">
    <citation type="submission" date="2018-05" db="EMBL/GenBank/DDBJ databases">
        <title>Kangiella spongicola genome sequence.</title>
        <authorList>
            <person name="Maclea K.S."/>
            <person name="Goen A.E."/>
            <person name="Kelley C."/>
            <person name="Underriner A."/>
            <person name="Silverwood T."/>
            <person name="Trachtenberg A.M."/>
        </authorList>
    </citation>
    <scope>NUCLEOTIDE SEQUENCE [LARGE SCALE GENOMIC DNA]</scope>
    <source>
        <strain evidence="10 11">ATCC BAA-2076</strain>
    </source>
</reference>
<dbReference type="OrthoDB" id="9809429at2"/>
<name>A0A318D4A5_9GAMM</name>
<dbReference type="PANTHER" id="PTHR21139">
    <property type="entry name" value="TRIOSEPHOSPHATE ISOMERASE"/>
    <property type="match status" value="1"/>
</dbReference>
<dbReference type="InterPro" id="IPR035990">
    <property type="entry name" value="TIM_sf"/>
</dbReference>
<feature type="active site" description="Electrophile" evidence="8">
    <location>
        <position position="95"/>
    </location>
</feature>
<dbReference type="GO" id="GO:0006094">
    <property type="term" value="P:gluconeogenesis"/>
    <property type="evidence" value="ECO:0007669"/>
    <property type="project" value="UniProtKB-UniRule"/>
</dbReference>
<dbReference type="SUPFAM" id="SSF51351">
    <property type="entry name" value="Triosephosphate isomerase (TIM)"/>
    <property type="match status" value="1"/>
</dbReference>
<organism evidence="10 11">
    <name type="scientific">Kangiella spongicola</name>
    <dbReference type="NCBI Taxonomy" id="796379"/>
    <lineage>
        <taxon>Bacteria</taxon>
        <taxon>Pseudomonadati</taxon>
        <taxon>Pseudomonadota</taxon>
        <taxon>Gammaproteobacteria</taxon>
        <taxon>Kangiellales</taxon>
        <taxon>Kangiellaceae</taxon>
        <taxon>Kangiella</taxon>
    </lineage>
</organism>
<feature type="binding site" evidence="8">
    <location>
        <position position="178"/>
    </location>
    <ligand>
        <name>substrate</name>
    </ligand>
</feature>
<sequence length="255" mass="27247">MRKTLIAGNWKMHGNLDSVESLISGIKGQLDDSWQCDILVCPPSIHIDKAVKLTKGSNIAVGAQNLSEQDQGAFTGEISGDMLKDIGSKYVLVGHSERRSLYHETNELVAAKYAKALEAGLIPVLCVGETLEQRENGSTLDVVKAQIDAVITFYQDKAEGLDKLGQCVIAYEPVWAIGTGVTASPEQAQDVHASIRQYLSDMNEAVAEKVQVLYGGSMKAANAEQLLAQKDIDGGLIGGASLKADEFIAICKIAG</sequence>
<dbReference type="InterPro" id="IPR013785">
    <property type="entry name" value="Aldolase_TIM"/>
</dbReference>
<dbReference type="NCBIfam" id="TIGR00419">
    <property type="entry name" value="tim"/>
    <property type="match status" value="1"/>
</dbReference>
<keyword evidence="7 8" id="KW-0413">Isomerase</keyword>
<feature type="binding site" evidence="8">
    <location>
        <begin position="238"/>
        <end position="239"/>
    </location>
    <ligand>
        <name>substrate</name>
    </ligand>
</feature>
<evidence type="ECO:0000313" key="11">
    <source>
        <dbReference type="Proteomes" id="UP000247689"/>
    </source>
</evidence>
<dbReference type="GO" id="GO:0005829">
    <property type="term" value="C:cytosol"/>
    <property type="evidence" value="ECO:0007669"/>
    <property type="project" value="TreeGrafter"/>
</dbReference>
<evidence type="ECO:0000256" key="8">
    <source>
        <dbReference type="HAMAP-Rule" id="MF_00147"/>
    </source>
</evidence>
<comment type="pathway">
    <text evidence="2">Carbohydrate metabolism; erythritol degradation.</text>
</comment>
<evidence type="ECO:0000256" key="7">
    <source>
        <dbReference type="ARBA" id="ARBA00023235"/>
    </source>
</evidence>
<feature type="binding site" evidence="8">
    <location>
        <position position="217"/>
    </location>
    <ligand>
        <name>substrate</name>
    </ligand>
</feature>
<evidence type="ECO:0000256" key="9">
    <source>
        <dbReference type="RuleBase" id="RU363013"/>
    </source>
</evidence>
<keyword evidence="4 8" id="KW-0312">Gluconeogenesis</keyword>
<dbReference type="InterPro" id="IPR022896">
    <property type="entry name" value="TrioseP_Isoase_bac/euk"/>
</dbReference>
<evidence type="ECO:0000256" key="5">
    <source>
        <dbReference type="ARBA" id="ARBA00022490"/>
    </source>
</evidence>
<keyword evidence="6 8" id="KW-0324">Glycolysis</keyword>
<dbReference type="PANTHER" id="PTHR21139:SF42">
    <property type="entry name" value="TRIOSEPHOSPHATE ISOMERASE"/>
    <property type="match status" value="1"/>
</dbReference>
<dbReference type="UniPathway" id="UPA00109">
    <property type="reaction ID" value="UER00189"/>
</dbReference>
<dbReference type="Proteomes" id="UP000247689">
    <property type="component" value="Unassembled WGS sequence"/>
</dbReference>
<evidence type="ECO:0000256" key="1">
    <source>
        <dbReference type="ARBA" id="ARBA00004680"/>
    </source>
</evidence>
<dbReference type="PROSITE" id="PS00171">
    <property type="entry name" value="TIM_1"/>
    <property type="match status" value="1"/>
</dbReference>
<keyword evidence="11" id="KW-1185">Reference proteome</keyword>
<comment type="caution">
    <text evidence="10">The sequence shown here is derived from an EMBL/GenBank/DDBJ whole genome shotgun (WGS) entry which is preliminary data.</text>
</comment>
<comment type="function">
    <text evidence="8">Involved in the gluconeogenesis. Catalyzes stereospecifically the conversion of dihydroxyacetone phosphate (DHAP) to D-glyceraldehyde-3-phosphate (G3P).</text>
</comment>
<comment type="pathway">
    <text evidence="8 9">Carbohydrate biosynthesis; gluconeogenesis.</text>
</comment>
<dbReference type="CDD" id="cd00311">
    <property type="entry name" value="TIM"/>
    <property type="match status" value="1"/>
</dbReference>
<proteinExistence type="inferred from homology"/>
<dbReference type="InterPro" id="IPR020861">
    <property type="entry name" value="Triosephosphate_isomerase_AS"/>
</dbReference>
<comment type="subcellular location">
    <subcellularLocation>
        <location evidence="8 9">Cytoplasm</location>
    </subcellularLocation>
</comment>
<dbReference type="RefSeq" id="WP_110199727.1">
    <property type="nucleotide sequence ID" value="NZ_QICH01000001.1"/>
</dbReference>
<dbReference type="GO" id="GO:0006096">
    <property type="term" value="P:glycolytic process"/>
    <property type="evidence" value="ECO:0007669"/>
    <property type="project" value="UniProtKB-UniRule"/>
</dbReference>
<dbReference type="Pfam" id="PF00121">
    <property type="entry name" value="TIM"/>
    <property type="match status" value="1"/>
</dbReference>
<dbReference type="GO" id="GO:0004807">
    <property type="term" value="F:triose-phosphate isomerase activity"/>
    <property type="evidence" value="ECO:0007669"/>
    <property type="project" value="UniProtKB-UniRule"/>
</dbReference>
<evidence type="ECO:0000256" key="2">
    <source>
        <dbReference type="ARBA" id="ARBA00004939"/>
    </source>
</evidence>
<dbReference type="EMBL" id="QICH01000001">
    <property type="protein sequence ID" value="PXF64070.1"/>
    <property type="molecule type" value="Genomic_DNA"/>
</dbReference>
<accession>A0A318D4A5</accession>
<feature type="binding site" evidence="8">
    <location>
        <begin position="9"/>
        <end position="11"/>
    </location>
    <ligand>
        <name>substrate</name>
    </ligand>
</feature>
<comment type="subunit">
    <text evidence="8 9">Homodimer.</text>
</comment>
<keyword evidence="5 8" id="KW-0963">Cytoplasm</keyword>
<feature type="active site" description="Proton acceptor" evidence="8">
    <location>
        <position position="172"/>
    </location>
</feature>
<comment type="catalytic activity">
    <reaction evidence="8 9">
        <text>D-glyceraldehyde 3-phosphate = dihydroxyacetone phosphate</text>
        <dbReference type="Rhea" id="RHEA:18585"/>
        <dbReference type="ChEBI" id="CHEBI:57642"/>
        <dbReference type="ChEBI" id="CHEBI:59776"/>
        <dbReference type="EC" id="5.3.1.1"/>
    </reaction>
</comment>
<dbReference type="EC" id="5.3.1.1" evidence="8 9"/>
<dbReference type="AlphaFoldDB" id="A0A318D4A5"/>
<protein>
    <recommendedName>
        <fullName evidence="8 9">Triosephosphate isomerase</fullName>
        <shortName evidence="8">TIM</shortName>
        <shortName evidence="8">TPI</shortName>
        <ecNumber evidence="8 9">5.3.1.1</ecNumber>
    </recommendedName>
    <alternativeName>
        <fullName evidence="8">Triose-phosphate isomerase</fullName>
    </alternativeName>
</protein>